<proteinExistence type="predicted"/>
<feature type="active site" description="Proton acceptor" evidence="6">
    <location>
        <position position="211"/>
    </location>
</feature>
<dbReference type="InterPro" id="IPR001245">
    <property type="entry name" value="Ser-Thr/Tyr_kinase_cat_dom"/>
</dbReference>
<evidence type="ECO:0000256" key="4">
    <source>
        <dbReference type="ARBA" id="ARBA00022840"/>
    </source>
</evidence>
<evidence type="ECO:0000313" key="10">
    <source>
        <dbReference type="EMBL" id="CAH3166105.1"/>
    </source>
</evidence>
<evidence type="ECO:0000256" key="3">
    <source>
        <dbReference type="ARBA" id="ARBA00022777"/>
    </source>
</evidence>
<dbReference type="EMBL" id="CALNXJ010000128">
    <property type="protein sequence ID" value="CAH3166105.1"/>
    <property type="molecule type" value="Genomic_DNA"/>
</dbReference>
<dbReference type="Gene3D" id="3.30.200.20">
    <property type="entry name" value="Phosphorylase Kinase, domain 1"/>
    <property type="match status" value="1"/>
</dbReference>
<dbReference type="PANTHER" id="PTHR24416:SF621">
    <property type="entry name" value="TYROSINE KINASE RECEPTOR CAD96CA"/>
    <property type="match status" value="1"/>
</dbReference>
<dbReference type="InterPro" id="IPR020635">
    <property type="entry name" value="Tyr_kinase_cat_dom"/>
</dbReference>
<keyword evidence="11" id="KW-1185">Reference proteome</keyword>
<dbReference type="GO" id="GO:0043235">
    <property type="term" value="C:receptor complex"/>
    <property type="evidence" value="ECO:0007669"/>
    <property type="project" value="TreeGrafter"/>
</dbReference>
<dbReference type="PIRSF" id="PIRSF000615">
    <property type="entry name" value="TyrPK_CSF1-R"/>
    <property type="match status" value="1"/>
</dbReference>
<organism evidence="10 11">
    <name type="scientific">Pocillopora meandrina</name>
    <dbReference type="NCBI Taxonomy" id="46732"/>
    <lineage>
        <taxon>Eukaryota</taxon>
        <taxon>Metazoa</taxon>
        <taxon>Cnidaria</taxon>
        <taxon>Anthozoa</taxon>
        <taxon>Hexacorallia</taxon>
        <taxon>Scleractinia</taxon>
        <taxon>Astrocoeniina</taxon>
        <taxon>Pocilloporidae</taxon>
        <taxon>Pocillopora</taxon>
    </lineage>
</organism>
<evidence type="ECO:0000256" key="7">
    <source>
        <dbReference type="PIRSR" id="PIRSR000615-2"/>
    </source>
</evidence>
<dbReference type="FunFam" id="1.10.510.10:FF:000554">
    <property type="entry name" value="Predicted protein"/>
    <property type="match status" value="1"/>
</dbReference>
<evidence type="ECO:0000256" key="1">
    <source>
        <dbReference type="ARBA" id="ARBA00022679"/>
    </source>
</evidence>
<dbReference type="Gene3D" id="1.10.510.10">
    <property type="entry name" value="Transferase(Phosphotransferase) domain 1"/>
    <property type="match status" value="1"/>
</dbReference>
<dbReference type="InterPro" id="IPR000719">
    <property type="entry name" value="Prot_kinase_dom"/>
</dbReference>
<feature type="binding site" evidence="7">
    <location>
        <begin position="150"/>
        <end position="156"/>
    </location>
    <ligand>
        <name>ATP</name>
        <dbReference type="ChEBI" id="CHEBI:30616"/>
    </ligand>
</feature>
<dbReference type="GO" id="GO:0005524">
    <property type="term" value="F:ATP binding"/>
    <property type="evidence" value="ECO:0007669"/>
    <property type="project" value="UniProtKB-KW"/>
</dbReference>
<evidence type="ECO:0000256" key="5">
    <source>
        <dbReference type="ARBA" id="ARBA00023137"/>
    </source>
</evidence>
<dbReference type="InterPro" id="IPR011009">
    <property type="entry name" value="Kinase-like_dom_sf"/>
</dbReference>
<dbReference type="GO" id="GO:0046872">
    <property type="term" value="F:metal ion binding"/>
    <property type="evidence" value="ECO:0007669"/>
    <property type="project" value="UniProtKB-KW"/>
</dbReference>
<dbReference type="PRINTS" id="PR00109">
    <property type="entry name" value="TYRKINASE"/>
</dbReference>
<feature type="non-terminal residue" evidence="10">
    <location>
        <position position="1"/>
    </location>
</feature>
<sequence>QGNPVQASEAYVNISERLILSEEETVVIQSSPSSNAVPRRKHQMDSEYMSIKGITTKFKKWEVKRENVQISRVIGKGAFCQVAKATVSDINGIKGATTVAVKMLKENAPDNDKKDLLSELDLMKKLRPHPHVIKLMGCVTKTDPLLVLIEYIPYGDLLGYLRKSRGLNDTYFKDPDVKPETNLTSEQLIQFALQIADGMNFLSANKIIHRDLAARNVLVGEGEKCKVTDFGMARNVNQDDIYNKTSRGRLPVKWTAYEGLVYGKYTTQSDVWSFGVVLYEIFTVGGSPYPAINAREIAKKLQQGYRMPKPKHVDEQLYQIMVQCWQENPNDRPTFPSLKDVITRMSKNKNVSEKLRFSLAVVVDY</sequence>
<comment type="caution">
    <text evidence="10">The sequence shown here is derived from an EMBL/GenBank/DDBJ whole genome shotgun (WGS) entry which is preliminary data.</text>
</comment>
<name>A0AAU9Y5J7_9CNID</name>
<gene>
    <name evidence="10" type="ORF">PMEA_00004491</name>
</gene>
<dbReference type="InterPro" id="IPR008266">
    <property type="entry name" value="Tyr_kinase_AS"/>
</dbReference>
<keyword evidence="8" id="KW-0479">Metal-binding</keyword>
<evidence type="ECO:0000256" key="8">
    <source>
        <dbReference type="PIRSR" id="PIRSR000615-3"/>
    </source>
</evidence>
<dbReference type="Pfam" id="PF07714">
    <property type="entry name" value="PK_Tyr_Ser-Thr"/>
    <property type="match status" value="1"/>
</dbReference>
<protein>
    <recommendedName>
        <fullName evidence="9">Protein kinase domain-containing protein</fullName>
    </recommendedName>
</protein>
<evidence type="ECO:0000313" key="11">
    <source>
        <dbReference type="Proteomes" id="UP001159428"/>
    </source>
</evidence>
<keyword evidence="3" id="KW-0418">Kinase</keyword>
<dbReference type="GO" id="GO:0005886">
    <property type="term" value="C:plasma membrane"/>
    <property type="evidence" value="ECO:0007669"/>
    <property type="project" value="TreeGrafter"/>
</dbReference>
<evidence type="ECO:0000259" key="9">
    <source>
        <dbReference type="PROSITE" id="PS50011"/>
    </source>
</evidence>
<dbReference type="Proteomes" id="UP001159428">
    <property type="component" value="Unassembled WGS sequence"/>
</dbReference>
<dbReference type="GO" id="GO:0007169">
    <property type="term" value="P:cell surface receptor protein tyrosine kinase signaling pathway"/>
    <property type="evidence" value="ECO:0007669"/>
    <property type="project" value="TreeGrafter"/>
</dbReference>
<dbReference type="CDD" id="cd00192">
    <property type="entry name" value="PTKc"/>
    <property type="match status" value="1"/>
</dbReference>
<dbReference type="SMART" id="SM00219">
    <property type="entry name" value="TyrKc"/>
    <property type="match status" value="1"/>
</dbReference>
<dbReference type="PROSITE" id="PS50011">
    <property type="entry name" value="PROTEIN_KINASE_DOM"/>
    <property type="match status" value="1"/>
</dbReference>
<keyword evidence="4 7" id="KW-0067">ATP-binding</keyword>
<evidence type="ECO:0000256" key="6">
    <source>
        <dbReference type="PIRSR" id="PIRSR000615-1"/>
    </source>
</evidence>
<dbReference type="PROSITE" id="PS00109">
    <property type="entry name" value="PROTEIN_KINASE_TYR"/>
    <property type="match status" value="1"/>
</dbReference>
<dbReference type="GO" id="GO:0004714">
    <property type="term" value="F:transmembrane receptor protein tyrosine kinase activity"/>
    <property type="evidence" value="ECO:0007669"/>
    <property type="project" value="TreeGrafter"/>
</dbReference>
<keyword evidence="1" id="KW-0808">Transferase</keyword>
<feature type="binding site" evidence="8">
    <location>
        <position position="216"/>
    </location>
    <ligand>
        <name>Mg(2+)</name>
        <dbReference type="ChEBI" id="CHEBI:18420"/>
    </ligand>
</feature>
<feature type="binding site" evidence="7">
    <location>
        <position position="102"/>
    </location>
    <ligand>
        <name>ATP</name>
        <dbReference type="ChEBI" id="CHEBI:30616"/>
    </ligand>
</feature>
<accession>A0AAU9Y5J7</accession>
<dbReference type="InterPro" id="IPR050122">
    <property type="entry name" value="RTK"/>
</dbReference>
<keyword evidence="5" id="KW-0829">Tyrosine-protein kinase</keyword>
<evidence type="ECO:0000256" key="2">
    <source>
        <dbReference type="ARBA" id="ARBA00022741"/>
    </source>
</evidence>
<feature type="binding site" evidence="8">
    <location>
        <position position="229"/>
    </location>
    <ligand>
        <name>Mg(2+)</name>
        <dbReference type="ChEBI" id="CHEBI:18420"/>
    </ligand>
</feature>
<keyword evidence="8" id="KW-0460">Magnesium</keyword>
<feature type="domain" description="Protein kinase" evidence="9">
    <location>
        <begin position="68"/>
        <end position="342"/>
    </location>
</feature>
<dbReference type="SUPFAM" id="SSF56112">
    <property type="entry name" value="Protein kinase-like (PK-like)"/>
    <property type="match status" value="1"/>
</dbReference>
<feature type="binding site" evidence="7">
    <location>
        <position position="215"/>
    </location>
    <ligand>
        <name>ATP</name>
        <dbReference type="ChEBI" id="CHEBI:30616"/>
    </ligand>
</feature>
<keyword evidence="2 7" id="KW-0547">Nucleotide-binding</keyword>
<dbReference type="PANTHER" id="PTHR24416">
    <property type="entry name" value="TYROSINE-PROTEIN KINASE RECEPTOR"/>
    <property type="match status" value="1"/>
</dbReference>
<reference evidence="10 11" key="1">
    <citation type="submission" date="2022-05" db="EMBL/GenBank/DDBJ databases">
        <authorList>
            <consortium name="Genoscope - CEA"/>
            <person name="William W."/>
        </authorList>
    </citation>
    <scope>NUCLEOTIDE SEQUENCE [LARGE SCALE GENOMIC DNA]</scope>
</reference>
<dbReference type="AlphaFoldDB" id="A0AAU9Y5J7"/>